<accession>A0A024U672</accession>
<dbReference type="OrthoDB" id="148126at2759"/>
<dbReference type="InterPro" id="IPR009003">
    <property type="entry name" value="Peptidase_S1_PA"/>
</dbReference>
<evidence type="ECO:0008006" key="2">
    <source>
        <dbReference type="Google" id="ProtNLM"/>
    </source>
</evidence>
<dbReference type="PANTHER" id="PTHR36234:SF5">
    <property type="entry name" value="LYSYL ENDOPEPTIDASE"/>
    <property type="match status" value="1"/>
</dbReference>
<dbReference type="PANTHER" id="PTHR36234">
    <property type="entry name" value="LYSYL ENDOPEPTIDASE"/>
    <property type="match status" value="1"/>
</dbReference>
<dbReference type="SUPFAM" id="SSF50494">
    <property type="entry name" value="Trypsin-like serine proteases"/>
    <property type="match status" value="1"/>
</dbReference>
<name>A0A024U672_9STRA</name>
<dbReference type="EMBL" id="KI913963">
    <property type="protein sequence ID" value="ETW01377.1"/>
    <property type="molecule type" value="Genomic_DNA"/>
</dbReference>
<evidence type="ECO:0000313" key="1">
    <source>
        <dbReference type="EMBL" id="ETW01377.1"/>
    </source>
</evidence>
<organism evidence="1">
    <name type="scientific">Aphanomyces invadans</name>
    <dbReference type="NCBI Taxonomy" id="157072"/>
    <lineage>
        <taxon>Eukaryota</taxon>
        <taxon>Sar</taxon>
        <taxon>Stramenopiles</taxon>
        <taxon>Oomycota</taxon>
        <taxon>Saprolegniomycetes</taxon>
        <taxon>Saprolegniales</taxon>
        <taxon>Verrucalvaceae</taxon>
        <taxon>Aphanomyces</taxon>
    </lineage>
</organism>
<dbReference type="Pfam" id="PF13365">
    <property type="entry name" value="Trypsin_2"/>
    <property type="match status" value="1"/>
</dbReference>
<dbReference type="AlphaFoldDB" id="A0A024U672"/>
<proteinExistence type="predicted"/>
<gene>
    <name evidence="1" type="ORF">H310_06927</name>
</gene>
<protein>
    <recommendedName>
        <fullName evidence="2">HTH CENPB-type domain-containing protein</fullName>
    </recommendedName>
</protein>
<dbReference type="GeneID" id="20083977"/>
<sequence length="225" mass="24709">MSIPYHTLKHYLNLHRRGITIKSSRMGPPPTLPLECEQNMVQWIVAMQKVGYPITRQDLLLKANGLQADANYVPAGTDVLCWHLDFSLVKLNLKAGVSLAPYGYLQARSTGPVLNESIYIAQHPVGKPKRIATTVDSGVASTIETLSATTYRSDQGRYSLDTDVGSFGSSVRGARDNKVVALRNCGSWPNSGIKINKIVSKLRSVGTCLRTPLPRTMVRRAECDV</sequence>
<dbReference type="STRING" id="157072.A0A024U672"/>
<dbReference type="RefSeq" id="XP_008870375.1">
    <property type="nucleotide sequence ID" value="XM_008872153.1"/>
</dbReference>
<reference evidence="1" key="1">
    <citation type="submission" date="2013-12" db="EMBL/GenBank/DDBJ databases">
        <title>The Genome Sequence of Aphanomyces invadans NJM9701.</title>
        <authorList>
            <consortium name="The Broad Institute Genomics Platform"/>
            <person name="Russ C."/>
            <person name="Tyler B."/>
            <person name="van West P."/>
            <person name="Dieguez-Uribeondo J."/>
            <person name="Young S.K."/>
            <person name="Zeng Q."/>
            <person name="Gargeya S."/>
            <person name="Fitzgerald M."/>
            <person name="Abouelleil A."/>
            <person name="Alvarado L."/>
            <person name="Chapman S.B."/>
            <person name="Gainer-Dewar J."/>
            <person name="Goldberg J."/>
            <person name="Griggs A."/>
            <person name="Gujja S."/>
            <person name="Hansen M."/>
            <person name="Howarth C."/>
            <person name="Imamovic A."/>
            <person name="Ireland A."/>
            <person name="Larimer J."/>
            <person name="McCowan C."/>
            <person name="Murphy C."/>
            <person name="Pearson M."/>
            <person name="Poon T.W."/>
            <person name="Priest M."/>
            <person name="Roberts A."/>
            <person name="Saif S."/>
            <person name="Shea T."/>
            <person name="Sykes S."/>
            <person name="Wortman J."/>
            <person name="Nusbaum C."/>
            <person name="Birren B."/>
        </authorList>
    </citation>
    <scope>NUCLEOTIDE SEQUENCE [LARGE SCALE GENOMIC DNA]</scope>
    <source>
        <strain evidence="1">NJM9701</strain>
    </source>
</reference>
<dbReference type="VEuPathDB" id="FungiDB:H310_06927"/>